<name>A0ABT3XYD2_9FLAO</name>
<reference evidence="1" key="1">
    <citation type="submission" date="2022-10" db="EMBL/GenBank/DDBJ databases">
        <title>Chryseobacterium sp. nov., a novel bacterial species.</title>
        <authorList>
            <person name="Cao Y."/>
        </authorList>
    </citation>
    <scope>NUCLEOTIDE SEQUENCE</scope>
    <source>
        <strain evidence="1">KC 927</strain>
    </source>
</reference>
<protein>
    <submittedName>
        <fullName evidence="1">Uncharacterized protein</fullName>
    </submittedName>
</protein>
<evidence type="ECO:0000313" key="1">
    <source>
        <dbReference type="EMBL" id="MCX8530887.1"/>
    </source>
</evidence>
<accession>A0ABT3XYD2</accession>
<sequence length="41" mass="4632">MTKFLVGSKQLTIKDEIKNISFPVLVHYPTNEISRPVSFGP</sequence>
<gene>
    <name evidence="1" type="ORF">OEA66_00820</name>
</gene>
<evidence type="ECO:0000313" key="2">
    <source>
        <dbReference type="Proteomes" id="UP001070176"/>
    </source>
</evidence>
<keyword evidence="2" id="KW-1185">Reference proteome</keyword>
<dbReference type="Proteomes" id="UP001070176">
    <property type="component" value="Unassembled WGS sequence"/>
</dbReference>
<dbReference type="EMBL" id="JAOVZV010000001">
    <property type="protein sequence ID" value="MCX8530887.1"/>
    <property type="molecule type" value="Genomic_DNA"/>
</dbReference>
<dbReference type="RefSeq" id="WP_267279561.1">
    <property type="nucleotide sequence ID" value="NZ_JAOVZV010000001.1"/>
</dbReference>
<comment type="caution">
    <text evidence="1">The sequence shown here is derived from an EMBL/GenBank/DDBJ whole genome shotgun (WGS) entry which is preliminary data.</text>
</comment>
<organism evidence="1 2">
    <name type="scientific">Chryseobacterium luquanense</name>
    <dbReference type="NCBI Taxonomy" id="2983766"/>
    <lineage>
        <taxon>Bacteria</taxon>
        <taxon>Pseudomonadati</taxon>
        <taxon>Bacteroidota</taxon>
        <taxon>Flavobacteriia</taxon>
        <taxon>Flavobacteriales</taxon>
        <taxon>Weeksellaceae</taxon>
        <taxon>Chryseobacterium group</taxon>
        <taxon>Chryseobacterium</taxon>
    </lineage>
</organism>
<proteinExistence type="predicted"/>